<gene>
    <name evidence="1" type="ORF">P0O15_01195</name>
</gene>
<name>A0ABT5X531_9EURY</name>
<sequence length="129" mass="14244">MRCLRKPIKAVVSIGLLMVAALACLAVAADPEELEGEVVEIQDIIEDPSSFEGKMVVIQGRIERICPAGCWFIIDDKTGNLYVDLFPNDFALPQNKRGSEAVVYGKVSIRDGDPYMIGEIVKIGKEIYR</sequence>
<organism evidence="1 2">
    <name type="scientific">Candidatus Methanocrinis natronophilus</name>
    <dbReference type="NCBI Taxonomy" id="3033396"/>
    <lineage>
        <taxon>Archaea</taxon>
        <taxon>Methanobacteriati</taxon>
        <taxon>Methanobacteriota</taxon>
        <taxon>Stenosarchaea group</taxon>
        <taxon>Methanomicrobia</taxon>
        <taxon>Methanotrichales</taxon>
        <taxon>Methanotrichaceae</taxon>
        <taxon>Methanocrinis</taxon>
    </lineage>
</organism>
<dbReference type="PROSITE" id="PS51257">
    <property type="entry name" value="PROKAR_LIPOPROTEIN"/>
    <property type="match status" value="1"/>
</dbReference>
<reference evidence="1 2" key="1">
    <citation type="submission" date="2023-03" db="EMBL/GenBank/DDBJ databases">
        <title>WGS of Methanotrichaceae archaeon Mx.</title>
        <authorList>
            <person name="Sorokin D.Y."/>
            <person name="Merkel A.Y."/>
        </authorList>
    </citation>
    <scope>NUCLEOTIDE SEQUENCE [LARGE SCALE GENOMIC DNA]</scope>
    <source>
        <strain evidence="1 2">Mx</strain>
    </source>
</reference>
<comment type="caution">
    <text evidence="1">The sequence shown here is derived from an EMBL/GenBank/DDBJ whole genome shotgun (WGS) entry which is preliminary data.</text>
</comment>
<accession>A0ABT5X531</accession>
<dbReference type="InterPro" id="IPR036700">
    <property type="entry name" value="BOBF_sf"/>
</dbReference>
<protein>
    <recommendedName>
        <fullName evidence="3">DNA-binding protein</fullName>
    </recommendedName>
</protein>
<keyword evidence="2" id="KW-1185">Reference proteome</keyword>
<evidence type="ECO:0000313" key="1">
    <source>
        <dbReference type="EMBL" id="MDF0589795.1"/>
    </source>
</evidence>
<evidence type="ECO:0000313" key="2">
    <source>
        <dbReference type="Proteomes" id="UP001220010"/>
    </source>
</evidence>
<proteinExistence type="predicted"/>
<dbReference type="EMBL" id="JARFPK010000003">
    <property type="protein sequence ID" value="MDF0589795.1"/>
    <property type="molecule type" value="Genomic_DNA"/>
</dbReference>
<dbReference type="SUPFAM" id="SSF101756">
    <property type="entry name" value="Hypothetical protein YgiW"/>
    <property type="match status" value="1"/>
</dbReference>
<evidence type="ECO:0008006" key="3">
    <source>
        <dbReference type="Google" id="ProtNLM"/>
    </source>
</evidence>
<dbReference type="Proteomes" id="UP001220010">
    <property type="component" value="Unassembled WGS sequence"/>
</dbReference>